<reference evidence="10 11" key="1">
    <citation type="submission" date="2021-06" db="EMBL/GenBank/DDBJ databases">
        <title>A haploid diamondback moth (Plutella xylostella L.) genome assembly resolves 31 chromosomes and identifies a diamide resistance mutation.</title>
        <authorList>
            <person name="Ward C.M."/>
            <person name="Perry K.D."/>
            <person name="Baker G."/>
            <person name="Powis K."/>
            <person name="Heckel D.G."/>
            <person name="Baxter S.W."/>
        </authorList>
    </citation>
    <scope>NUCLEOTIDE SEQUENCE [LARGE SCALE GENOMIC DNA]</scope>
    <source>
        <strain evidence="10 11">LV</strain>
        <tissue evidence="10">Single pupa</tissue>
    </source>
</reference>
<feature type="transmembrane region" description="Helical" evidence="9">
    <location>
        <begin position="423"/>
        <end position="442"/>
    </location>
</feature>
<feature type="transmembrane region" description="Helical" evidence="9">
    <location>
        <begin position="177"/>
        <end position="198"/>
    </location>
</feature>
<evidence type="ECO:0000256" key="5">
    <source>
        <dbReference type="ARBA" id="ARBA00022847"/>
    </source>
</evidence>
<evidence type="ECO:0000256" key="7">
    <source>
        <dbReference type="ARBA" id="ARBA00023136"/>
    </source>
</evidence>
<gene>
    <name evidence="10" type="ORF">JYU34_005119</name>
</gene>
<feature type="region of interest" description="Disordered" evidence="8">
    <location>
        <begin position="570"/>
        <end position="590"/>
    </location>
</feature>
<proteinExistence type="inferred from homology"/>
<evidence type="ECO:0000256" key="3">
    <source>
        <dbReference type="ARBA" id="ARBA00022448"/>
    </source>
</evidence>
<feature type="transmembrane region" description="Helical" evidence="9">
    <location>
        <begin position="321"/>
        <end position="342"/>
    </location>
</feature>
<dbReference type="InterPro" id="IPR000175">
    <property type="entry name" value="Na/ntran_symport"/>
</dbReference>
<evidence type="ECO:0000256" key="8">
    <source>
        <dbReference type="SAM" id="MobiDB-lite"/>
    </source>
</evidence>
<organism evidence="10 11">
    <name type="scientific">Plutella xylostella</name>
    <name type="common">Diamondback moth</name>
    <name type="synonym">Plutella maculipennis</name>
    <dbReference type="NCBI Taxonomy" id="51655"/>
    <lineage>
        <taxon>Eukaryota</taxon>
        <taxon>Metazoa</taxon>
        <taxon>Ecdysozoa</taxon>
        <taxon>Arthropoda</taxon>
        <taxon>Hexapoda</taxon>
        <taxon>Insecta</taxon>
        <taxon>Pterygota</taxon>
        <taxon>Neoptera</taxon>
        <taxon>Endopterygota</taxon>
        <taxon>Lepidoptera</taxon>
        <taxon>Glossata</taxon>
        <taxon>Ditrysia</taxon>
        <taxon>Yponomeutoidea</taxon>
        <taxon>Plutellidae</taxon>
        <taxon>Plutella</taxon>
    </lineage>
</organism>
<feature type="transmembrane region" description="Helical" evidence="9">
    <location>
        <begin position="349"/>
        <end position="374"/>
    </location>
</feature>
<comment type="caution">
    <text evidence="10">The sequence shown here is derived from an EMBL/GenBank/DDBJ whole genome shotgun (WGS) entry which is preliminary data.</text>
</comment>
<keyword evidence="4 9" id="KW-0812">Transmembrane</keyword>
<keyword evidence="5" id="KW-0769">Symport</keyword>
<evidence type="ECO:0000256" key="1">
    <source>
        <dbReference type="ARBA" id="ARBA00004141"/>
    </source>
</evidence>
<evidence type="ECO:0000256" key="9">
    <source>
        <dbReference type="SAM" id="Phobius"/>
    </source>
</evidence>
<feature type="transmembrane region" description="Helical" evidence="9">
    <location>
        <begin position="394"/>
        <end position="416"/>
    </location>
</feature>
<dbReference type="SUPFAM" id="SSF161070">
    <property type="entry name" value="SNF-like"/>
    <property type="match status" value="1"/>
</dbReference>
<dbReference type="PANTHER" id="PTHR11616">
    <property type="entry name" value="SODIUM/CHLORIDE DEPENDENT TRANSPORTER"/>
    <property type="match status" value="1"/>
</dbReference>
<keyword evidence="6 9" id="KW-1133">Transmembrane helix</keyword>
<accession>A0ABQ7QVW5</accession>
<dbReference type="Pfam" id="PF00209">
    <property type="entry name" value="SNF"/>
    <property type="match status" value="1"/>
</dbReference>
<dbReference type="InterPro" id="IPR037272">
    <property type="entry name" value="SNS_sf"/>
</dbReference>
<name>A0ABQ7QVW5_PLUXY</name>
<evidence type="ECO:0000256" key="6">
    <source>
        <dbReference type="ARBA" id="ARBA00022989"/>
    </source>
</evidence>
<feature type="transmembrane region" description="Helical" evidence="9">
    <location>
        <begin position="462"/>
        <end position="483"/>
    </location>
</feature>
<feature type="transmembrane region" description="Helical" evidence="9">
    <location>
        <begin position="43"/>
        <end position="63"/>
    </location>
</feature>
<feature type="transmembrane region" description="Helical" evidence="9">
    <location>
        <begin position="210"/>
        <end position="233"/>
    </location>
</feature>
<evidence type="ECO:0000313" key="10">
    <source>
        <dbReference type="EMBL" id="KAG7309192.1"/>
    </source>
</evidence>
<comment type="similarity">
    <text evidence="2">Belongs to the sodium:neurotransmitter symporter (SNF) (TC 2.A.22) family.</text>
</comment>
<comment type="subcellular location">
    <subcellularLocation>
        <location evidence="1">Membrane</location>
        <topology evidence="1">Multi-pass membrane protein</topology>
    </subcellularLocation>
</comment>
<protein>
    <submittedName>
        <fullName evidence="10">Uncharacterized protein</fullName>
    </submittedName>
</protein>
<evidence type="ECO:0000313" key="11">
    <source>
        <dbReference type="Proteomes" id="UP000823941"/>
    </source>
</evidence>
<evidence type="ECO:0000256" key="2">
    <source>
        <dbReference type="ARBA" id="ARBA00006459"/>
    </source>
</evidence>
<feature type="transmembrane region" description="Helical" evidence="9">
    <location>
        <begin position="495"/>
        <end position="518"/>
    </location>
</feature>
<dbReference type="EMBL" id="JAHIBW010000007">
    <property type="protein sequence ID" value="KAG7309192.1"/>
    <property type="molecule type" value="Genomic_DNA"/>
</dbReference>
<sequence>MQDEGRGWSGARAHLHVLLCLAGYPAVNGLPKASLTGGALGGAALHAAATLLAAPLLYLELLVAQYTSRDCIDVWKVRPCLSHIGYIMLVWQIYVLVFNHVVTAFCVHYLWVSFERPVPFYSCGPWADASCNVLETNYTVFEDCVKHARNATHCAALPASFREQQYWDHFTLSSSSIVLWRVVLPSASICLFVYLASFRREKSLEYVAKFLVVYPLASYSILFIGSMMQRGVVQNFSEAADLNLKLFSETVNVPLYVEQVIYLFFIGTGINFNLASRCGFRLGVPGRAAGVLLLTLLLEALATASLALMMCPFMQATSARLARAAAASAPVANIFTLMPLLLHSFRYTHYWLVLLYSSLSVVGLRVSVVLFYSIVNVLEIRIRVIAKYPGISSLLFSILMFLLTLPFLSTCGLNLLSMTFQRYFRLSTAFMSVLEVGVFVVWRGTGRFAEDVHFMQGAAAGAAARAGWLVCGAAMLYVFIEELRSQTAVESMDDLIGCLLLGATAGWLVLGVACKLLVAGWRGSWRSALALDGGWGPRDALLRRSRAMFTTQAMTKEFLYRQYRLHAAASRRQRRSNVRRPQDNNDGLTD</sequence>
<dbReference type="Proteomes" id="UP000823941">
    <property type="component" value="Chromosome 7"/>
</dbReference>
<dbReference type="PANTHER" id="PTHR11616:SF241">
    <property type="entry name" value="SODIUM- AND CHLORIDE-DEPENDENT GLYCINE TRANSPORTER 2"/>
    <property type="match status" value="1"/>
</dbReference>
<dbReference type="PROSITE" id="PS50267">
    <property type="entry name" value="NA_NEUROTRAN_SYMP_3"/>
    <property type="match status" value="1"/>
</dbReference>
<feature type="transmembrane region" description="Helical" evidence="9">
    <location>
        <begin position="84"/>
        <end position="111"/>
    </location>
</feature>
<keyword evidence="11" id="KW-1185">Reference proteome</keyword>
<feature type="transmembrane region" description="Helical" evidence="9">
    <location>
        <begin position="253"/>
        <end position="276"/>
    </location>
</feature>
<feature type="transmembrane region" description="Helical" evidence="9">
    <location>
        <begin position="288"/>
        <end position="309"/>
    </location>
</feature>
<keyword evidence="7 9" id="KW-0472">Membrane</keyword>
<keyword evidence="3" id="KW-0813">Transport</keyword>
<evidence type="ECO:0000256" key="4">
    <source>
        <dbReference type="ARBA" id="ARBA00022692"/>
    </source>
</evidence>